<dbReference type="InterPro" id="IPR025255">
    <property type="entry name" value="DUF4202"/>
</dbReference>
<dbReference type="GO" id="GO:0004812">
    <property type="term" value="F:aminoacyl-tRNA ligase activity"/>
    <property type="evidence" value="ECO:0007669"/>
    <property type="project" value="UniProtKB-KW"/>
</dbReference>
<dbReference type="OrthoDB" id="417697at2759"/>
<organism evidence="1 2">
    <name type="scientific">Diaporthe helianthi</name>
    <dbReference type="NCBI Taxonomy" id="158607"/>
    <lineage>
        <taxon>Eukaryota</taxon>
        <taxon>Fungi</taxon>
        <taxon>Dikarya</taxon>
        <taxon>Ascomycota</taxon>
        <taxon>Pezizomycotina</taxon>
        <taxon>Sordariomycetes</taxon>
        <taxon>Sordariomycetidae</taxon>
        <taxon>Diaporthales</taxon>
        <taxon>Diaporthaceae</taxon>
        <taxon>Diaporthe</taxon>
    </lineage>
</organism>
<dbReference type="Pfam" id="PF13875">
    <property type="entry name" value="DUF4202"/>
    <property type="match status" value="1"/>
</dbReference>
<evidence type="ECO:0000313" key="1">
    <source>
        <dbReference type="EMBL" id="POS68943.1"/>
    </source>
</evidence>
<dbReference type="EMBL" id="MAVT02002887">
    <property type="protein sequence ID" value="POS68943.1"/>
    <property type="molecule type" value="Genomic_DNA"/>
</dbReference>
<gene>
    <name evidence="1" type="ORF">DHEL01_v212662</name>
</gene>
<dbReference type="PANTHER" id="PTHR41729:SF1">
    <property type="entry name" value="GLUTAMYL-TRNA SYNTHETASE"/>
    <property type="match status" value="1"/>
</dbReference>
<dbReference type="Proteomes" id="UP000094444">
    <property type="component" value="Unassembled WGS sequence"/>
</dbReference>
<reference evidence="1" key="1">
    <citation type="submission" date="2017-09" db="EMBL/GenBank/DDBJ databases">
        <title>Polyketide synthases of a Diaporthe helianthi virulent isolate.</title>
        <authorList>
            <person name="Baroncelli R."/>
        </authorList>
    </citation>
    <scope>NUCLEOTIDE SEQUENCE [LARGE SCALE GENOMIC DNA]</scope>
    <source>
        <strain evidence="1">7/96</strain>
    </source>
</reference>
<name>A0A2P5HFC7_DIAHE</name>
<dbReference type="PANTHER" id="PTHR41729">
    <property type="entry name" value="GLUTAMYL-TRNA SYNTHETASE"/>
    <property type="match status" value="1"/>
</dbReference>
<proteinExistence type="predicted"/>
<keyword evidence="2" id="KW-1185">Reference proteome</keyword>
<evidence type="ECO:0000313" key="2">
    <source>
        <dbReference type="Proteomes" id="UP000094444"/>
    </source>
</evidence>
<dbReference type="STRING" id="158607.A0A2P5HFC7"/>
<protein>
    <submittedName>
        <fullName evidence="1">Glutamyl-tRNA synthetase</fullName>
    </submittedName>
</protein>
<dbReference type="AlphaFoldDB" id="A0A2P5HFC7"/>
<accession>A0A2P5HFC7</accession>
<comment type="caution">
    <text evidence="1">The sequence shown here is derived from an EMBL/GenBank/DDBJ whole genome shotgun (WGS) entry which is preliminary data.</text>
</comment>
<sequence>MASLPSLSTNYSTAIKLIDEAHARDPNKTTGPDGSGEVPYELHYAQKMTRWLAQRCPDASPALQVACRAQHFRRWELPRSSYPMTRPGYLTWRTKQKTQAAAQVKELLLSMDEPPPGADVERVSALISKKDLATDDETQVLEDVACLVFLDDQLDGFESKAENDEDKVISILRKTWKKMSPKGREIALQMKHSDRATSLLQKALKDDNE</sequence>
<dbReference type="InParanoid" id="A0A2P5HFC7"/>